<evidence type="ECO:0000256" key="1">
    <source>
        <dbReference type="SAM" id="SignalP"/>
    </source>
</evidence>
<evidence type="ECO:0000313" key="3">
    <source>
        <dbReference type="EMBL" id="SFC24914.1"/>
    </source>
</evidence>
<gene>
    <name evidence="3" type="ORF">SAMN04488094_103211</name>
</gene>
<organism evidence="3 4">
    <name type="scientific">Tropicimonas isoalkanivorans</name>
    <dbReference type="NCBI Taxonomy" id="441112"/>
    <lineage>
        <taxon>Bacteria</taxon>
        <taxon>Pseudomonadati</taxon>
        <taxon>Pseudomonadota</taxon>
        <taxon>Alphaproteobacteria</taxon>
        <taxon>Rhodobacterales</taxon>
        <taxon>Roseobacteraceae</taxon>
        <taxon>Tropicimonas</taxon>
    </lineage>
</organism>
<dbReference type="Pfam" id="PF06823">
    <property type="entry name" value="DUF1236"/>
    <property type="match status" value="1"/>
</dbReference>
<dbReference type="InterPro" id="IPR003646">
    <property type="entry name" value="SH3-like_bac-type"/>
</dbReference>
<evidence type="ECO:0000259" key="2">
    <source>
        <dbReference type="PROSITE" id="PS51781"/>
    </source>
</evidence>
<protein>
    <submittedName>
        <fullName evidence="3">SH3 domain-containing protein</fullName>
    </submittedName>
</protein>
<feature type="domain" description="SH3b" evidence="2">
    <location>
        <begin position="18"/>
        <end position="85"/>
    </location>
</feature>
<keyword evidence="4" id="KW-1185">Reference proteome</keyword>
<feature type="signal peptide" evidence="1">
    <location>
        <begin position="1"/>
        <end position="21"/>
    </location>
</feature>
<name>A0A1I1HLT5_9RHOB</name>
<keyword evidence="1" id="KW-0732">Signal</keyword>
<dbReference type="EMBL" id="FOLG01000003">
    <property type="protein sequence ID" value="SFC24914.1"/>
    <property type="molecule type" value="Genomic_DNA"/>
</dbReference>
<dbReference type="InterPro" id="IPR009642">
    <property type="entry name" value="DUF1236"/>
</dbReference>
<dbReference type="AlphaFoldDB" id="A0A1I1HLT5"/>
<evidence type="ECO:0000313" key="4">
    <source>
        <dbReference type="Proteomes" id="UP000198728"/>
    </source>
</evidence>
<accession>A0A1I1HLT5</accession>
<dbReference type="PROSITE" id="PS51781">
    <property type="entry name" value="SH3B"/>
    <property type="match status" value="1"/>
</dbReference>
<sequence>MKRFIIGTTALSLLTAGAAAAQVAATATTDLNFRADPNGQAEIIDVIASGDSVDVLRCAEEASWCEVSHGGQTGWVYSEYLSSEHEGAPVIVAENPSVLSVETVVIEKDKLEPVLGLGTMGAIAGGIVGGPIGAVAGGVIGSGAGSTVDVKPEVVTYVRENPVEPIYLNGEVVVGATVPQEVVLTPVPDAEYEYLYVNGVPAVVDPSSRTIVTIVR</sequence>
<dbReference type="SMART" id="SM00287">
    <property type="entry name" value="SH3b"/>
    <property type="match status" value="1"/>
</dbReference>
<feature type="chain" id="PRO_5011749968" evidence="1">
    <location>
        <begin position="22"/>
        <end position="216"/>
    </location>
</feature>
<dbReference type="STRING" id="441112.SAMN04488094_103211"/>
<dbReference type="Proteomes" id="UP000198728">
    <property type="component" value="Unassembled WGS sequence"/>
</dbReference>
<proteinExistence type="predicted"/>
<reference evidence="3 4" key="1">
    <citation type="submission" date="2016-10" db="EMBL/GenBank/DDBJ databases">
        <authorList>
            <person name="de Groot N.N."/>
        </authorList>
    </citation>
    <scope>NUCLEOTIDE SEQUENCE [LARGE SCALE GENOMIC DNA]</scope>
    <source>
        <strain evidence="3 4">DSM 19548</strain>
    </source>
</reference>
<dbReference type="OrthoDB" id="102964at2"/>
<dbReference type="RefSeq" id="WP_093360182.1">
    <property type="nucleotide sequence ID" value="NZ_FOLG01000003.1"/>
</dbReference>
<dbReference type="Pfam" id="PF08239">
    <property type="entry name" value="SH3_3"/>
    <property type="match status" value="1"/>
</dbReference>
<dbReference type="Gene3D" id="2.30.30.40">
    <property type="entry name" value="SH3 Domains"/>
    <property type="match status" value="1"/>
</dbReference>